<feature type="compositionally biased region" description="Low complexity" evidence="1">
    <location>
        <begin position="54"/>
        <end position="70"/>
    </location>
</feature>
<sequence>MSKRRGGSLDVDRARKRLSLTALAAKASSSSLRYEQQGSFLNILTPSSRLKRNSSTSLQSSSRPLLRPAPLQPGLTLSGRTLQTHPEHDVASIKELLVFPTSLAMIRPNWIFRYTVNCTPQLGPVLPNHVEYMLYQKYVGRRMHPRPDHLPYVHLGSTALGFRLNFYLILPFAAPAHAPTGTGNMCYGDLQAVYDLCIRPALETAYPRRHRWSSWIEAKNESHLKPLKSRRRSTRSEPQEERMHCEGLQTLWDAIDIFSEHPQIAHIMRGKQLVAYGDVDVHDWQSDWRPTWAQFTQLWNDGVNTNYVGPETKFTMDMSLTFDDMDLLKDFPEIPTRSRTPSGRSATPDKHFRTMTPGPRNCTPVSEVYSPPPSAPPRIPLPPVPRISDSISVAKRTSRRVSSRHSIRCVDPSLTDLSELSEMD</sequence>
<evidence type="ECO:0000256" key="1">
    <source>
        <dbReference type="SAM" id="MobiDB-lite"/>
    </source>
</evidence>
<dbReference type="Proteomes" id="UP001056384">
    <property type="component" value="Chromosome 5"/>
</dbReference>
<protein>
    <submittedName>
        <fullName evidence="2">Uncharacterized protein</fullName>
    </submittedName>
</protein>
<evidence type="ECO:0000313" key="2">
    <source>
        <dbReference type="EMBL" id="USW52926.1"/>
    </source>
</evidence>
<feature type="region of interest" description="Disordered" evidence="1">
    <location>
        <begin position="332"/>
        <end position="406"/>
    </location>
</feature>
<gene>
    <name evidence="2" type="ORF">Slin15195_G062450</name>
</gene>
<organism evidence="2 3">
    <name type="scientific">Septoria linicola</name>
    <dbReference type="NCBI Taxonomy" id="215465"/>
    <lineage>
        <taxon>Eukaryota</taxon>
        <taxon>Fungi</taxon>
        <taxon>Dikarya</taxon>
        <taxon>Ascomycota</taxon>
        <taxon>Pezizomycotina</taxon>
        <taxon>Dothideomycetes</taxon>
        <taxon>Dothideomycetidae</taxon>
        <taxon>Mycosphaerellales</taxon>
        <taxon>Mycosphaerellaceae</taxon>
        <taxon>Septoria</taxon>
    </lineage>
</organism>
<feature type="compositionally biased region" description="Pro residues" evidence="1">
    <location>
        <begin position="370"/>
        <end position="385"/>
    </location>
</feature>
<reference evidence="2" key="1">
    <citation type="submission" date="2022-06" db="EMBL/GenBank/DDBJ databases">
        <title>Complete genome sequences of two strains of the flax pathogen Septoria linicola.</title>
        <authorList>
            <person name="Lapalu N."/>
            <person name="Simon A."/>
            <person name="Demenou B."/>
            <person name="Paumier D."/>
            <person name="Guillot M.-P."/>
            <person name="Gout L."/>
            <person name="Valade R."/>
        </authorList>
    </citation>
    <scope>NUCLEOTIDE SEQUENCE</scope>
    <source>
        <strain evidence="2">SE15195</strain>
    </source>
</reference>
<accession>A0A9Q9AW60</accession>
<name>A0A9Q9AW60_9PEZI</name>
<proteinExistence type="predicted"/>
<feature type="compositionally biased region" description="Basic residues" evidence="1">
    <location>
        <begin position="396"/>
        <end position="406"/>
    </location>
</feature>
<dbReference type="EMBL" id="CP099422">
    <property type="protein sequence ID" value="USW52926.1"/>
    <property type="molecule type" value="Genomic_DNA"/>
</dbReference>
<keyword evidence="3" id="KW-1185">Reference proteome</keyword>
<dbReference type="AlphaFoldDB" id="A0A9Q9AW60"/>
<evidence type="ECO:0000313" key="3">
    <source>
        <dbReference type="Proteomes" id="UP001056384"/>
    </source>
</evidence>
<feature type="region of interest" description="Disordered" evidence="1">
    <location>
        <begin position="51"/>
        <end position="70"/>
    </location>
</feature>